<evidence type="ECO:0000313" key="3">
    <source>
        <dbReference type="Proteomes" id="UP000664940"/>
    </source>
</evidence>
<accession>A0A833YWE4</accession>
<feature type="compositionally biased region" description="Pro residues" evidence="1">
    <location>
        <begin position="73"/>
        <end position="91"/>
    </location>
</feature>
<comment type="caution">
    <text evidence="2">The sequence shown here is derived from an EMBL/GenBank/DDBJ whole genome shotgun (WGS) entry which is preliminary data.</text>
</comment>
<evidence type="ECO:0000256" key="1">
    <source>
        <dbReference type="SAM" id="MobiDB-lite"/>
    </source>
</evidence>
<dbReference type="Proteomes" id="UP000664940">
    <property type="component" value="Unassembled WGS sequence"/>
</dbReference>
<reference evidence="2 3" key="1">
    <citation type="journal article" date="2020" name="Nature">
        <title>Six reference-quality genomes reveal evolution of bat adaptations.</title>
        <authorList>
            <person name="Jebb D."/>
            <person name="Huang Z."/>
            <person name="Pippel M."/>
            <person name="Hughes G.M."/>
            <person name="Lavrichenko K."/>
            <person name="Devanna P."/>
            <person name="Winkler S."/>
            <person name="Jermiin L.S."/>
            <person name="Skirmuntt E.C."/>
            <person name="Katzourakis A."/>
            <person name="Burkitt-Gray L."/>
            <person name="Ray D.A."/>
            <person name="Sullivan K.A.M."/>
            <person name="Roscito J.G."/>
            <person name="Kirilenko B.M."/>
            <person name="Davalos L.M."/>
            <person name="Corthals A.P."/>
            <person name="Power M.L."/>
            <person name="Jones G."/>
            <person name="Ransome R.D."/>
            <person name="Dechmann D.K.N."/>
            <person name="Locatelli A.G."/>
            <person name="Puechmaille S.J."/>
            <person name="Fedrigo O."/>
            <person name="Jarvis E.D."/>
            <person name="Hiller M."/>
            <person name="Vernes S.C."/>
            <person name="Myers E.W."/>
            <person name="Teeling E.C."/>
        </authorList>
    </citation>
    <scope>NUCLEOTIDE SEQUENCE [LARGE SCALE GENOMIC DNA]</scope>
    <source>
        <strain evidence="2">Bat1K_MPI-CBG_1</strain>
    </source>
</reference>
<organism evidence="2 3">
    <name type="scientific">Phyllostomus discolor</name>
    <name type="common">pale spear-nosed bat</name>
    <dbReference type="NCBI Taxonomy" id="89673"/>
    <lineage>
        <taxon>Eukaryota</taxon>
        <taxon>Metazoa</taxon>
        <taxon>Chordata</taxon>
        <taxon>Craniata</taxon>
        <taxon>Vertebrata</taxon>
        <taxon>Euteleostomi</taxon>
        <taxon>Mammalia</taxon>
        <taxon>Eutheria</taxon>
        <taxon>Laurasiatheria</taxon>
        <taxon>Chiroptera</taxon>
        <taxon>Yangochiroptera</taxon>
        <taxon>Phyllostomidae</taxon>
        <taxon>Phyllostominae</taxon>
        <taxon>Phyllostomus</taxon>
    </lineage>
</organism>
<feature type="region of interest" description="Disordered" evidence="1">
    <location>
        <begin position="1"/>
        <end position="122"/>
    </location>
</feature>
<evidence type="ECO:0000313" key="2">
    <source>
        <dbReference type="EMBL" id="KAF6081818.1"/>
    </source>
</evidence>
<dbReference type="AlphaFoldDB" id="A0A833YWE4"/>
<sequence>MPRPHVRTEPATCGSRPARQTSAPVATGPKGRTRSIPGSLPRCCAAPCSGPSRESRIRPPPTGHMVRSGLQPVPLPADPPGASPGPPPARGPPEALFLSLGSFPFPPLSLSRRKRGQAAPSL</sequence>
<dbReference type="EMBL" id="JABVXQ010000013">
    <property type="protein sequence ID" value="KAF6081818.1"/>
    <property type="molecule type" value="Genomic_DNA"/>
</dbReference>
<name>A0A833YWE4_9CHIR</name>
<proteinExistence type="predicted"/>
<gene>
    <name evidence="2" type="ORF">HJG60_008825</name>
</gene>
<protein>
    <submittedName>
        <fullName evidence="2">Uncharacterized protein</fullName>
    </submittedName>
</protein>